<dbReference type="RefSeq" id="WP_010526820.1">
    <property type="nucleotide sequence ID" value="NZ_AFSL01000019.1"/>
</dbReference>
<evidence type="ECO:0000313" key="1">
    <source>
        <dbReference type="EMBL" id="SFD85681.1"/>
    </source>
</evidence>
<organism evidence="1 2">
    <name type="scientific">Thermophagus xiamenensis</name>
    <dbReference type="NCBI Taxonomy" id="385682"/>
    <lineage>
        <taxon>Bacteria</taxon>
        <taxon>Pseudomonadati</taxon>
        <taxon>Bacteroidota</taxon>
        <taxon>Bacteroidia</taxon>
        <taxon>Marinilabiliales</taxon>
        <taxon>Marinilabiliaceae</taxon>
        <taxon>Thermophagus</taxon>
    </lineage>
</organism>
<keyword evidence="2" id="KW-1185">Reference proteome</keyword>
<sequence length="217" mass="25517">MTKTLKLFRADKKNNTTRPEKFATDGLLSKQINGGDPLFFNYGWTKQIKNHIEGVQNIFETTSFLSFSENEKLVRNYYLKGNKEKEVESSSFDEAEAYIFSANFEKKQLQEIYDGIYFFEYKCNYQRFKEYLSFKSAYVGCETCNKIPNYKHRLLIINAVTFLSKLNNKNFNDALKNAQRDAEWLLMPIDPMLDGTGFQSRIPVADFWDVKFFKYSV</sequence>
<dbReference type="EMBL" id="FONA01000003">
    <property type="protein sequence ID" value="SFD85681.1"/>
    <property type="molecule type" value="Genomic_DNA"/>
</dbReference>
<accession>A0A1I1VRY7</accession>
<dbReference type="InParanoid" id="A0A1I1VRY7"/>
<dbReference type="OrthoDB" id="1493614at2"/>
<evidence type="ECO:0000313" key="2">
    <source>
        <dbReference type="Proteomes" id="UP000181976"/>
    </source>
</evidence>
<name>A0A1I1VRY7_9BACT</name>
<protein>
    <submittedName>
        <fullName evidence="1">Uncharacterized protein</fullName>
    </submittedName>
</protein>
<reference evidence="1 2" key="1">
    <citation type="submission" date="2016-10" db="EMBL/GenBank/DDBJ databases">
        <authorList>
            <person name="de Groot N.N."/>
        </authorList>
    </citation>
    <scope>NUCLEOTIDE SEQUENCE [LARGE SCALE GENOMIC DNA]</scope>
    <source>
        <strain evidence="1 2">DSM 19012</strain>
    </source>
</reference>
<dbReference type="Proteomes" id="UP000181976">
    <property type="component" value="Unassembled WGS sequence"/>
</dbReference>
<gene>
    <name evidence="1" type="ORF">SAMN05444380_10335</name>
</gene>
<proteinExistence type="predicted"/>
<dbReference type="STRING" id="385682.SAMN05444380_10335"/>
<dbReference type="AlphaFoldDB" id="A0A1I1VRY7"/>